<reference evidence="8 9" key="1">
    <citation type="submission" date="2019-07" db="EMBL/GenBank/DDBJ databases">
        <authorList>
            <person name="Huq M.A."/>
        </authorList>
    </citation>
    <scope>NUCLEOTIDE SEQUENCE [LARGE SCALE GENOMIC DNA]</scope>
    <source>
        <strain evidence="8 9">MAH-19</strain>
    </source>
</reference>
<dbReference type="AlphaFoldDB" id="A0A556MKW0"/>
<keyword evidence="3" id="KW-0732">Signal</keyword>
<evidence type="ECO:0000313" key="8">
    <source>
        <dbReference type="EMBL" id="TSJ40540.1"/>
    </source>
</evidence>
<dbReference type="InterPro" id="IPR011990">
    <property type="entry name" value="TPR-like_helical_dom_sf"/>
</dbReference>
<dbReference type="InterPro" id="IPR033985">
    <property type="entry name" value="SusD-like_N"/>
</dbReference>
<proteinExistence type="inferred from homology"/>
<dbReference type="EMBL" id="VLPK01000002">
    <property type="protein sequence ID" value="TSJ40540.1"/>
    <property type="molecule type" value="Genomic_DNA"/>
</dbReference>
<evidence type="ECO:0000256" key="1">
    <source>
        <dbReference type="ARBA" id="ARBA00004442"/>
    </source>
</evidence>
<keyword evidence="9" id="KW-1185">Reference proteome</keyword>
<evidence type="ECO:0000313" key="9">
    <source>
        <dbReference type="Proteomes" id="UP000318733"/>
    </source>
</evidence>
<keyword evidence="4" id="KW-0472">Membrane</keyword>
<evidence type="ECO:0000256" key="5">
    <source>
        <dbReference type="ARBA" id="ARBA00023237"/>
    </source>
</evidence>
<name>A0A556MKW0_9SPHI</name>
<protein>
    <submittedName>
        <fullName evidence="8">RagB/SusD family nutrient uptake outer membrane protein</fullName>
    </submittedName>
</protein>
<feature type="domain" description="RagB/SusD" evidence="6">
    <location>
        <begin position="339"/>
        <end position="483"/>
    </location>
</feature>
<gene>
    <name evidence="8" type="ORF">FO440_12360</name>
</gene>
<dbReference type="OrthoDB" id="5694214at2"/>
<organism evidence="8 9">
    <name type="scientific">Mucilaginibacter corticis</name>
    <dbReference type="NCBI Taxonomy" id="2597670"/>
    <lineage>
        <taxon>Bacteria</taxon>
        <taxon>Pseudomonadati</taxon>
        <taxon>Bacteroidota</taxon>
        <taxon>Sphingobacteriia</taxon>
        <taxon>Sphingobacteriales</taxon>
        <taxon>Sphingobacteriaceae</taxon>
        <taxon>Mucilaginibacter</taxon>
    </lineage>
</organism>
<dbReference type="Pfam" id="PF14322">
    <property type="entry name" value="SusD-like_3"/>
    <property type="match status" value="1"/>
</dbReference>
<evidence type="ECO:0000256" key="4">
    <source>
        <dbReference type="ARBA" id="ARBA00023136"/>
    </source>
</evidence>
<accession>A0A556MKW0</accession>
<dbReference type="GO" id="GO:0009279">
    <property type="term" value="C:cell outer membrane"/>
    <property type="evidence" value="ECO:0007669"/>
    <property type="project" value="UniProtKB-SubCell"/>
</dbReference>
<dbReference type="Gene3D" id="1.25.40.390">
    <property type="match status" value="1"/>
</dbReference>
<comment type="caution">
    <text evidence="8">The sequence shown here is derived from an EMBL/GenBank/DDBJ whole genome shotgun (WGS) entry which is preliminary data.</text>
</comment>
<dbReference type="Pfam" id="PF07980">
    <property type="entry name" value="SusD_RagB"/>
    <property type="match status" value="1"/>
</dbReference>
<sequence length="483" mass="52384">MTHKNIKYIFALAAILFLWSCKKQLNVYPTTSEVDGNVIVDTKSASTVLNGVYYRFANSGSDNNLVPSVKWTDVNEILPSELANSLSNSSGDDKVYSLGLDAKSNASSIMWSYGYQLVNAANGFLKNVAPVTSIPAATKKQMIAEAKFLRAFGDTQLLLYFGQYYDSSSKYGIILRSEFVTSENINLPRSTVAETYAAIIADLEAAIPDLPAKNTTAYYANASAAKILEARLLINRGTAADYAKVISLTSDVIANGGFTLEANVKDIFLTKGFTSTEVIMGVQPFATETYKYQSNQYYGQYPASDDFVTLLTNDPRNQWVYRDDQGGTVYGSRANLNELTKYYSGDTGNPVQTPLSETSYAFRLTEAYLLQAEAITLSGGDLPTARGLLKTIEGHAGIANFADVDAATTGTALQALVVKEEIKNFFAEAGQDWFALRRLGITGSQPNIDAIATIQPAAKLVNQLILPIPSSEITTNGNIIPNP</sequence>
<evidence type="ECO:0000256" key="3">
    <source>
        <dbReference type="ARBA" id="ARBA00022729"/>
    </source>
</evidence>
<keyword evidence="5" id="KW-0998">Cell outer membrane</keyword>
<dbReference type="SUPFAM" id="SSF48452">
    <property type="entry name" value="TPR-like"/>
    <property type="match status" value="1"/>
</dbReference>
<evidence type="ECO:0000259" key="7">
    <source>
        <dbReference type="Pfam" id="PF14322"/>
    </source>
</evidence>
<feature type="domain" description="SusD-like N-terminal" evidence="7">
    <location>
        <begin position="103"/>
        <end position="226"/>
    </location>
</feature>
<dbReference type="Proteomes" id="UP000318733">
    <property type="component" value="Unassembled WGS sequence"/>
</dbReference>
<evidence type="ECO:0000256" key="2">
    <source>
        <dbReference type="ARBA" id="ARBA00006275"/>
    </source>
</evidence>
<evidence type="ECO:0000259" key="6">
    <source>
        <dbReference type="Pfam" id="PF07980"/>
    </source>
</evidence>
<dbReference type="RefSeq" id="WP_144248578.1">
    <property type="nucleotide sequence ID" value="NZ_VLPK01000002.1"/>
</dbReference>
<comment type="subcellular location">
    <subcellularLocation>
        <location evidence="1">Cell outer membrane</location>
    </subcellularLocation>
</comment>
<dbReference type="InterPro" id="IPR012944">
    <property type="entry name" value="SusD_RagB_dom"/>
</dbReference>
<comment type="similarity">
    <text evidence="2">Belongs to the SusD family.</text>
</comment>